<dbReference type="Proteomes" id="UP000314294">
    <property type="component" value="Unassembled WGS sequence"/>
</dbReference>
<dbReference type="OrthoDB" id="8956789at2759"/>
<name>A0A4Z2ES86_9TELE</name>
<proteinExistence type="predicted"/>
<evidence type="ECO:0000313" key="2">
    <source>
        <dbReference type="EMBL" id="TNN31668.1"/>
    </source>
</evidence>
<feature type="compositionally biased region" description="Polar residues" evidence="1">
    <location>
        <begin position="1"/>
        <end position="10"/>
    </location>
</feature>
<comment type="caution">
    <text evidence="2">The sequence shown here is derived from an EMBL/GenBank/DDBJ whole genome shotgun (WGS) entry which is preliminary data.</text>
</comment>
<sequence>MRKMTRSGSRTMVKRKSAMAGPKVQPKNTAAVIARKKELPRVGRVEKYMSRSHCGGIKSLEFCREVPLIS</sequence>
<reference evidence="2 3" key="1">
    <citation type="submission" date="2019-03" db="EMBL/GenBank/DDBJ databases">
        <title>First draft genome of Liparis tanakae, snailfish: a comprehensive survey of snailfish specific genes.</title>
        <authorList>
            <person name="Kim W."/>
            <person name="Song I."/>
            <person name="Jeong J.-H."/>
            <person name="Kim D."/>
            <person name="Kim S."/>
            <person name="Ryu S."/>
            <person name="Song J.Y."/>
            <person name="Lee S.K."/>
        </authorList>
    </citation>
    <scope>NUCLEOTIDE SEQUENCE [LARGE SCALE GENOMIC DNA]</scope>
    <source>
        <tissue evidence="2">Muscle</tissue>
    </source>
</reference>
<organism evidence="2 3">
    <name type="scientific">Liparis tanakae</name>
    <name type="common">Tanaka's snailfish</name>
    <dbReference type="NCBI Taxonomy" id="230148"/>
    <lineage>
        <taxon>Eukaryota</taxon>
        <taxon>Metazoa</taxon>
        <taxon>Chordata</taxon>
        <taxon>Craniata</taxon>
        <taxon>Vertebrata</taxon>
        <taxon>Euteleostomi</taxon>
        <taxon>Actinopterygii</taxon>
        <taxon>Neopterygii</taxon>
        <taxon>Teleostei</taxon>
        <taxon>Neoteleostei</taxon>
        <taxon>Acanthomorphata</taxon>
        <taxon>Eupercaria</taxon>
        <taxon>Perciformes</taxon>
        <taxon>Cottioidei</taxon>
        <taxon>Cottales</taxon>
        <taxon>Liparidae</taxon>
        <taxon>Liparis</taxon>
    </lineage>
</organism>
<dbReference type="EMBL" id="SRLO01003252">
    <property type="protein sequence ID" value="TNN31668.1"/>
    <property type="molecule type" value="Genomic_DNA"/>
</dbReference>
<keyword evidence="3" id="KW-1185">Reference proteome</keyword>
<evidence type="ECO:0000313" key="3">
    <source>
        <dbReference type="Proteomes" id="UP000314294"/>
    </source>
</evidence>
<dbReference type="AlphaFoldDB" id="A0A4Z2ES86"/>
<protein>
    <submittedName>
        <fullName evidence="2">Uncharacterized protein</fullName>
    </submittedName>
</protein>
<accession>A0A4Z2ES86</accession>
<evidence type="ECO:0000256" key="1">
    <source>
        <dbReference type="SAM" id="MobiDB-lite"/>
    </source>
</evidence>
<feature type="region of interest" description="Disordered" evidence="1">
    <location>
        <begin position="1"/>
        <end position="27"/>
    </location>
</feature>
<gene>
    <name evidence="2" type="ORF">EYF80_058174</name>
</gene>